<evidence type="ECO:0000256" key="2">
    <source>
        <dbReference type="SAM" id="Phobius"/>
    </source>
</evidence>
<dbReference type="Proteomes" id="UP001160142">
    <property type="component" value="Unassembled WGS sequence"/>
</dbReference>
<name>A0ABT6KIU0_9MICO</name>
<keyword evidence="2" id="KW-0812">Transmembrane</keyword>
<feature type="domain" description="DUF2510" evidence="3">
    <location>
        <begin position="10"/>
        <end position="40"/>
    </location>
</feature>
<evidence type="ECO:0000256" key="1">
    <source>
        <dbReference type="SAM" id="MobiDB-lite"/>
    </source>
</evidence>
<sequence>MDGNDFGVPAGWYPDPLGLPQLRWWDSQAWTEHTSEARAPIVIQPATATSTRLGWADDDLPARVAYADEDLPSRREQRERERRERDRSFAEPLDTDAILESEADAGRNELSAQPLLAMTLKELEPPLTETVDDVTPGPRRASSHANAVPVESVLTALADDPMPQREPKAMRTYTAIVWIIALMPVIQLVVSIVLLLTGLGGNYPLFILVWTAPYLIVLGFAAFDRLVLQLWGHSRPASAWWALLLEPGYLVARAVRTYRETGKGFAPLAVFAASVVSVLAGILIVPGLVIAAFPAAFAAEAAQSVEADARGLLGAELEVNCPAPPVLVGDSVTCERVSLDGGTDSVVVELARRNGWIAWEVTDWGITVVD</sequence>
<evidence type="ECO:0000259" key="3">
    <source>
        <dbReference type="Pfam" id="PF10708"/>
    </source>
</evidence>
<reference evidence="4 5" key="1">
    <citation type="submission" date="2023-04" db="EMBL/GenBank/DDBJ databases">
        <title>Genome Encyclopedia of Bacteria and Archaea VI: Functional Genomics of Type Strains.</title>
        <authorList>
            <person name="Whitman W."/>
        </authorList>
    </citation>
    <scope>NUCLEOTIDE SEQUENCE [LARGE SCALE GENOMIC DNA]</scope>
    <source>
        <strain evidence="4 5">SG_E_30_P1</strain>
    </source>
</reference>
<keyword evidence="2" id="KW-0472">Membrane</keyword>
<feature type="transmembrane region" description="Helical" evidence="2">
    <location>
        <begin position="268"/>
        <end position="293"/>
    </location>
</feature>
<keyword evidence="5" id="KW-1185">Reference proteome</keyword>
<feature type="transmembrane region" description="Helical" evidence="2">
    <location>
        <begin position="239"/>
        <end position="256"/>
    </location>
</feature>
<dbReference type="InterPro" id="IPR018929">
    <property type="entry name" value="DUF2510"/>
</dbReference>
<feature type="transmembrane region" description="Helical" evidence="2">
    <location>
        <begin position="205"/>
        <end position="227"/>
    </location>
</feature>
<gene>
    <name evidence="4" type="ORF">M2152_000031</name>
</gene>
<evidence type="ECO:0000313" key="4">
    <source>
        <dbReference type="EMBL" id="MDH6179849.1"/>
    </source>
</evidence>
<feature type="compositionally biased region" description="Basic and acidic residues" evidence="1">
    <location>
        <begin position="71"/>
        <end position="89"/>
    </location>
</feature>
<keyword evidence="2" id="KW-1133">Transmembrane helix</keyword>
<feature type="compositionally biased region" description="Acidic residues" evidence="1">
    <location>
        <begin position="93"/>
        <end position="103"/>
    </location>
</feature>
<dbReference type="RefSeq" id="WP_322132225.1">
    <property type="nucleotide sequence ID" value="NZ_CP085036.1"/>
</dbReference>
<feature type="transmembrane region" description="Helical" evidence="2">
    <location>
        <begin position="175"/>
        <end position="199"/>
    </location>
</feature>
<organism evidence="4 5">
    <name type="scientific">Antiquaquibacter oligotrophicus</name>
    <dbReference type="NCBI Taxonomy" id="2880260"/>
    <lineage>
        <taxon>Bacteria</taxon>
        <taxon>Bacillati</taxon>
        <taxon>Actinomycetota</taxon>
        <taxon>Actinomycetes</taxon>
        <taxon>Micrococcales</taxon>
        <taxon>Microbacteriaceae</taxon>
        <taxon>Antiquaquibacter</taxon>
    </lineage>
</organism>
<feature type="region of interest" description="Disordered" evidence="1">
    <location>
        <begin position="66"/>
        <end position="104"/>
    </location>
</feature>
<protein>
    <recommendedName>
        <fullName evidence="3">DUF2510 domain-containing protein</fullName>
    </recommendedName>
</protein>
<dbReference type="Pfam" id="PF10708">
    <property type="entry name" value="DUF2510"/>
    <property type="match status" value="1"/>
</dbReference>
<comment type="caution">
    <text evidence="4">The sequence shown here is derived from an EMBL/GenBank/DDBJ whole genome shotgun (WGS) entry which is preliminary data.</text>
</comment>
<dbReference type="EMBL" id="JARXVQ010000001">
    <property type="protein sequence ID" value="MDH6179849.1"/>
    <property type="molecule type" value="Genomic_DNA"/>
</dbReference>
<evidence type="ECO:0000313" key="5">
    <source>
        <dbReference type="Proteomes" id="UP001160142"/>
    </source>
</evidence>
<accession>A0ABT6KIU0</accession>
<proteinExistence type="predicted"/>